<gene>
    <name evidence="1" type="ORF">HPB47_018364</name>
</gene>
<comment type="caution">
    <text evidence="1">The sequence shown here is derived from an EMBL/GenBank/DDBJ whole genome shotgun (WGS) entry which is preliminary data.</text>
</comment>
<organism evidence="1 2">
    <name type="scientific">Ixodes persulcatus</name>
    <name type="common">Taiga tick</name>
    <dbReference type="NCBI Taxonomy" id="34615"/>
    <lineage>
        <taxon>Eukaryota</taxon>
        <taxon>Metazoa</taxon>
        <taxon>Ecdysozoa</taxon>
        <taxon>Arthropoda</taxon>
        <taxon>Chelicerata</taxon>
        <taxon>Arachnida</taxon>
        <taxon>Acari</taxon>
        <taxon>Parasitiformes</taxon>
        <taxon>Ixodida</taxon>
        <taxon>Ixodoidea</taxon>
        <taxon>Ixodidae</taxon>
        <taxon>Ixodinae</taxon>
        <taxon>Ixodes</taxon>
    </lineage>
</organism>
<dbReference type="EMBL" id="JABSTQ010007457">
    <property type="protein sequence ID" value="KAG0435691.1"/>
    <property type="molecule type" value="Genomic_DNA"/>
</dbReference>
<evidence type="ECO:0000313" key="2">
    <source>
        <dbReference type="Proteomes" id="UP000805193"/>
    </source>
</evidence>
<reference evidence="1 2" key="1">
    <citation type="journal article" date="2020" name="Cell">
        <title>Large-Scale Comparative Analyses of Tick Genomes Elucidate Their Genetic Diversity and Vector Capacities.</title>
        <authorList>
            <consortium name="Tick Genome and Microbiome Consortium (TIGMIC)"/>
            <person name="Jia N."/>
            <person name="Wang J."/>
            <person name="Shi W."/>
            <person name="Du L."/>
            <person name="Sun Y."/>
            <person name="Zhan W."/>
            <person name="Jiang J.F."/>
            <person name="Wang Q."/>
            <person name="Zhang B."/>
            <person name="Ji P."/>
            <person name="Bell-Sakyi L."/>
            <person name="Cui X.M."/>
            <person name="Yuan T.T."/>
            <person name="Jiang B.G."/>
            <person name="Yang W.F."/>
            <person name="Lam T.T."/>
            <person name="Chang Q.C."/>
            <person name="Ding S.J."/>
            <person name="Wang X.J."/>
            <person name="Zhu J.G."/>
            <person name="Ruan X.D."/>
            <person name="Zhao L."/>
            <person name="Wei J.T."/>
            <person name="Ye R.Z."/>
            <person name="Que T.C."/>
            <person name="Du C.H."/>
            <person name="Zhou Y.H."/>
            <person name="Cheng J.X."/>
            <person name="Dai P.F."/>
            <person name="Guo W.B."/>
            <person name="Han X.H."/>
            <person name="Huang E.J."/>
            <person name="Li L.F."/>
            <person name="Wei W."/>
            <person name="Gao Y.C."/>
            <person name="Liu J.Z."/>
            <person name="Shao H.Z."/>
            <person name="Wang X."/>
            <person name="Wang C.C."/>
            <person name="Yang T.C."/>
            <person name="Huo Q.B."/>
            <person name="Li W."/>
            <person name="Chen H.Y."/>
            <person name="Chen S.E."/>
            <person name="Zhou L.G."/>
            <person name="Ni X.B."/>
            <person name="Tian J.H."/>
            <person name="Sheng Y."/>
            <person name="Liu T."/>
            <person name="Pan Y.S."/>
            <person name="Xia L.Y."/>
            <person name="Li J."/>
            <person name="Zhao F."/>
            <person name="Cao W.C."/>
        </authorList>
    </citation>
    <scope>NUCLEOTIDE SEQUENCE [LARGE SCALE GENOMIC DNA]</scope>
    <source>
        <strain evidence="1">Iper-2018</strain>
    </source>
</reference>
<accession>A0AC60QKX0</accession>
<sequence length="276" mass="31925">MERMKRTRGVIRLAVTRTLNVLTVLLRGTDPDFTDLQVHLDFLLQKEAQLKELDNEIKELVDDEHLENEVVGTLEYNMNISHTLEITSPAIHPKYQTTVQPSVTGVKFLPEQEVWPTYPLAKHHAPSPSRSYRYPRFWDHFRATIHDNVELPRIEKFKYLQTYLTGQAKQAIEWVRLSDEGYDLAIKALLERFGRSSLLRAARRVKEGFSGLHLTHHKRTEGEHALQAPSTVFRRFLPSRLHRSHRSPGHAHSVPASDTNCRTAIPTYLPTRNETD</sequence>
<evidence type="ECO:0000313" key="1">
    <source>
        <dbReference type="EMBL" id="KAG0435691.1"/>
    </source>
</evidence>
<keyword evidence="2" id="KW-1185">Reference proteome</keyword>
<protein>
    <submittedName>
        <fullName evidence="1">Uncharacterized protein</fullName>
    </submittedName>
</protein>
<proteinExistence type="predicted"/>
<dbReference type="Proteomes" id="UP000805193">
    <property type="component" value="Unassembled WGS sequence"/>
</dbReference>
<name>A0AC60QKX0_IXOPE</name>